<reference evidence="1 2" key="1">
    <citation type="journal article" date="2011" name="Stand. Genomic Sci.">
        <title>Non-contiguous finished genome sequence and contextual data of the filamentous soil bacterium Ktedonobacter racemifer type strain (SOSP1-21).</title>
        <authorList>
            <person name="Chang Y.J."/>
            <person name="Land M."/>
            <person name="Hauser L."/>
            <person name="Chertkov O."/>
            <person name="Del Rio T.G."/>
            <person name="Nolan M."/>
            <person name="Copeland A."/>
            <person name="Tice H."/>
            <person name="Cheng J.F."/>
            <person name="Lucas S."/>
            <person name="Han C."/>
            <person name="Goodwin L."/>
            <person name="Pitluck S."/>
            <person name="Ivanova N."/>
            <person name="Ovchinikova G."/>
            <person name="Pati A."/>
            <person name="Chen A."/>
            <person name="Palaniappan K."/>
            <person name="Mavromatis K."/>
            <person name="Liolios K."/>
            <person name="Brettin T."/>
            <person name="Fiebig A."/>
            <person name="Rohde M."/>
            <person name="Abt B."/>
            <person name="Goker M."/>
            <person name="Detter J.C."/>
            <person name="Woyke T."/>
            <person name="Bristow J."/>
            <person name="Eisen J.A."/>
            <person name="Markowitz V."/>
            <person name="Hugenholtz P."/>
            <person name="Kyrpides N.C."/>
            <person name="Klenk H.P."/>
            <person name="Lapidus A."/>
        </authorList>
    </citation>
    <scope>NUCLEOTIDE SEQUENCE [LARGE SCALE GENOMIC DNA]</scope>
    <source>
        <strain evidence="2">DSM 44963</strain>
    </source>
</reference>
<dbReference type="STRING" id="485913.Krac_6631"/>
<evidence type="ECO:0000313" key="1">
    <source>
        <dbReference type="EMBL" id="EFH85411.1"/>
    </source>
</evidence>
<gene>
    <name evidence="1" type="ORF">Krac_6631</name>
</gene>
<proteinExistence type="predicted"/>
<organism evidence="1 2">
    <name type="scientific">Ktedonobacter racemifer DSM 44963</name>
    <dbReference type="NCBI Taxonomy" id="485913"/>
    <lineage>
        <taxon>Bacteria</taxon>
        <taxon>Bacillati</taxon>
        <taxon>Chloroflexota</taxon>
        <taxon>Ktedonobacteria</taxon>
        <taxon>Ktedonobacterales</taxon>
        <taxon>Ktedonobacteraceae</taxon>
        <taxon>Ktedonobacter</taxon>
    </lineage>
</organism>
<comment type="caution">
    <text evidence="1">The sequence shown here is derived from an EMBL/GenBank/DDBJ whole genome shotgun (WGS) entry which is preliminary data.</text>
</comment>
<dbReference type="Proteomes" id="UP000004508">
    <property type="component" value="Unassembled WGS sequence"/>
</dbReference>
<dbReference type="InParanoid" id="D6TVK8"/>
<evidence type="ECO:0000313" key="2">
    <source>
        <dbReference type="Proteomes" id="UP000004508"/>
    </source>
</evidence>
<keyword evidence="2" id="KW-1185">Reference proteome</keyword>
<sequence length="174" mass="19815">MKKELVEEAQNCDCKNMRIFTLTLGVPLLSFPCHPFILLTSHSPPPHLHPPLSSALPHSHQAPGIDHIQSARHLHLAISEERYTDRLPTTGKYHRAADRPRIPFLSRPLAQTPQRTQLLLRLLFHTLFLFPQQTRSRFPACSPTHKKRASHKDSLFLRQDSALQLPSHLGNLST</sequence>
<dbReference type="EMBL" id="ADVG01000003">
    <property type="protein sequence ID" value="EFH85411.1"/>
    <property type="molecule type" value="Genomic_DNA"/>
</dbReference>
<name>D6TVK8_KTERA</name>
<dbReference type="AlphaFoldDB" id="D6TVK8"/>
<accession>D6TVK8</accession>
<protein>
    <submittedName>
        <fullName evidence="1">Uncharacterized protein</fullName>
    </submittedName>
</protein>